<evidence type="ECO:0000256" key="1">
    <source>
        <dbReference type="ARBA" id="ARBA00004829"/>
    </source>
</evidence>
<dbReference type="EMBL" id="JANTHX010000008">
    <property type="protein sequence ID" value="MCS0500398.1"/>
    <property type="molecule type" value="Genomic_DNA"/>
</dbReference>
<dbReference type="InterPro" id="IPR036188">
    <property type="entry name" value="FAD/NAD-bd_sf"/>
</dbReference>
<organism evidence="6 7">
    <name type="scientific">Protaetiibacter mangrovi</name>
    <dbReference type="NCBI Taxonomy" id="2970926"/>
    <lineage>
        <taxon>Bacteria</taxon>
        <taxon>Bacillati</taxon>
        <taxon>Actinomycetota</taxon>
        <taxon>Actinomycetes</taxon>
        <taxon>Micrococcales</taxon>
        <taxon>Microbacteriaceae</taxon>
        <taxon>Protaetiibacter</taxon>
    </lineage>
</organism>
<evidence type="ECO:0000256" key="4">
    <source>
        <dbReference type="RuleBase" id="RU362075"/>
    </source>
</evidence>
<proteinExistence type="inferred from homology"/>
<dbReference type="Proteomes" id="UP001205337">
    <property type="component" value="Unassembled WGS sequence"/>
</dbReference>
<dbReference type="EC" id="1.-.-.-" evidence="6"/>
<name>A0ABT1ZI55_9MICO</name>
<dbReference type="SUPFAM" id="SSF51905">
    <property type="entry name" value="FAD/NAD(P)-binding domain"/>
    <property type="match status" value="1"/>
</dbReference>
<feature type="domain" description="Amine oxidase" evidence="5">
    <location>
        <begin position="15"/>
        <end position="497"/>
    </location>
</feature>
<evidence type="ECO:0000259" key="5">
    <source>
        <dbReference type="Pfam" id="PF01593"/>
    </source>
</evidence>
<evidence type="ECO:0000313" key="7">
    <source>
        <dbReference type="Proteomes" id="UP001205337"/>
    </source>
</evidence>
<protein>
    <submittedName>
        <fullName evidence="6">Phytoene desaturase family protein</fullName>
        <ecNumber evidence="6">1.-.-.-</ecNumber>
    </submittedName>
</protein>
<dbReference type="PANTHER" id="PTHR43734:SF1">
    <property type="entry name" value="PHYTOENE DESATURASE"/>
    <property type="match status" value="1"/>
</dbReference>
<sequence>MTAARDVAIVGGGVGGLATAALLAADGHRVTLFEAGEAFGGRAGSWARDGFRFDTGPSWYLMPEVFDHFYRLLGTSAAEQLQLGRLDPGYRVYFEGDATPFDLPAGRERARAALAALDPASWPALERYLDSAETAYRMSVDRFLYGSFDSARPFLDRELVRELPRLRRLLTRSLDDEIRTVTGESRLRRLLGYPAVFLGGTPMGVPSLFHLMSHLDVDDGVLYPRGGFARVVETLVELARAAGAELVSGAEVTRIVVERGRATGVEVRDAAGARQTHPADVVVGAADLHHLETELLPPEARDHTERWWARRDLGFGAVIAMLGVRGHLPELAHHTLLFTDDWDGGFARLRGDELVPGSSLYIGMPSASDPTVAPEGDEALFVLVPSPARGAMGRGGVDGAGDPVIERHVDGVIDQIADWTGAADLAERVVVRRTLTSGDLAAEVRSWGGSMLGPAHTLRQSAMFRAGNRSRRVEGLYFAGSGTIPGIGVPMCLISAELVLKRLRGDRTAAPLEVA</sequence>
<dbReference type="Pfam" id="PF01593">
    <property type="entry name" value="Amino_oxidase"/>
    <property type="match status" value="1"/>
</dbReference>
<dbReference type="InterPro" id="IPR014105">
    <property type="entry name" value="Carotenoid/retinoid_OxRdtase"/>
</dbReference>
<dbReference type="Gene3D" id="3.50.50.60">
    <property type="entry name" value="FAD/NAD(P)-binding domain"/>
    <property type="match status" value="2"/>
</dbReference>
<dbReference type="PANTHER" id="PTHR43734">
    <property type="entry name" value="PHYTOENE DESATURASE"/>
    <property type="match status" value="1"/>
</dbReference>
<accession>A0ABT1ZI55</accession>
<dbReference type="InterPro" id="IPR002937">
    <property type="entry name" value="Amino_oxidase"/>
</dbReference>
<dbReference type="GO" id="GO:0016491">
    <property type="term" value="F:oxidoreductase activity"/>
    <property type="evidence" value="ECO:0007669"/>
    <property type="project" value="UniProtKB-KW"/>
</dbReference>
<evidence type="ECO:0000313" key="6">
    <source>
        <dbReference type="EMBL" id="MCS0500398.1"/>
    </source>
</evidence>
<comment type="caution">
    <text evidence="6">The sequence shown here is derived from an EMBL/GenBank/DDBJ whole genome shotgun (WGS) entry which is preliminary data.</text>
</comment>
<evidence type="ECO:0000256" key="3">
    <source>
        <dbReference type="ARBA" id="ARBA00023002"/>
    </source>
</evidence>
<keyword evidence="3 4" id="KW-0560">Oxidoreductase</keyword>
<keyword evidence="2 4" id="KW-0125">Carotenoid biosynthesis</keyword>
<gene>
    <name evidence="6" type="primary">crtI</name>
    <name evidence="6" type="ORF">NUH29_12655</name>
</gene>
<comment type="similarity">
    <text evidence="4">Belongs to the carotenoid/retinoid oxidoreductase family.</text>
</comment>
<comment type="pathway">
    <text evidence="1 4">Carotenoid biosynthesis.</text>
</comment>
<reference evidence="6 7" key="1">
    <citation type="submission" date="2022-08" db="EMBL/GenBank/DDBJ databases">
        <authorList>
            <person name="Li F."/>
        </authorList>
    </citation>
    <scope>NUCLEOTIDE SEQUENCE [LARGE SCALE GENOMIC DNA]</scope>
    <source>
        <strain evidence="6 7">10F1B-8-1</strain>
    </source>
</reference>
<evidence type="ECO:0000256" key="2">
    <source>
        <dbReference type="ARBA" id="ARBA00022746"/>
    </source>
</evidence>
<dbReference type="RefSeq" id="WP_258799558.1">
    <property type="nucleotide sequence ID" value="NZ_JANTHX010000008.1"/>
</dbReference>
<dbReference type="NCBIfam" id="TIGR02734">
    <property type="entry name" value="crtI_fam"/>
    <property type="match status" value="1"/>
</dbReference>
<keyword evidence="7" id="KW-1185">Reference proteome</keyword>